<dbReference type="InterPro" id="IPR037185">
    <property type="entry name" value="EmrE-like"/>
</dbReference>
<evidence type="ECO:0000256" key="1">
    <source>
        <dbReference type="SAM" id="MobiDB-lite"/>
    </source>
</evidence>
<feature type="transmembrane region" description="Helical" evidence="2">
    <location>
        <begin position="136"/>
        <end position="156"/>
    </location>
</feature>
<dbReference type="PANTHER" id="PTHR22911">
    <property type="entry name" value="ACYL-MALONYL CONDENSING ENZYME-RELATED"/>
    <property type="match status" value="1"/>
</dbReference>
<keyword evidence="2" id="KW-0472">Membrane</keyword>
<feature type="transmembrane region" description="Helical" evidence="2">
    <location>
        <begin position="168"/>
        <end position="188"/>
    </location>
</feature>
<sequence length="500" mass="53884">MNGNNGESSPLLSPIDNDDEPTTSNALTTSLRNVGAALAQEYQNVKNALVDAMEDTEDTSVVFMSMGLTKAASILPSKPEVVQTMEELEDSLSIRGGTPLRWVPNSVRNTPASSLGGRRTPAALVKTKPPTVRAPWQAYLTLGMAVCALSSIGPFLARQKNVSPSLKIVWRFQGTALLLAPFALKSLWTDGVPKLTIAQWLTFVSAATSYAVLCVAFAMSVNYITVADATILTNSQSIILVAGKLLLGQRVLFLEALGVLVAFSGGVLCAKESAEGQDSPAQGWWSIFGDALGIISSLGGMGYIVLGKSLRSHMPVLVFMVLNMLLASFIILFYMWLTGDEFSLSRHVNHGIFGYFHTQFDRFPLEMMTVVICNVLGTMGYVRAFAHFSSVIIAVAALAEPVVASFTAVILNVGVLPGVEGWIGNFLVIAGTLAVLWPTMCPEEEVQAALAKTPKMRTPRTSRTPRFTTPRLAQRTLQHFDSIDETKAFQGSRGTLSSRV</sequence>
<name>A0A7S3P9M0_9STRA</name>
<accession>A0A7S3P9M0</accession>
<dbReference type="EMBL" id="HBIM01025359">
    <property type="protein sequence ID" value="CAE0422279.1"/>
    <property type="molecule type" value="Transcribed_RNA"/>
</dbReference>
<feature type="transmembrane region" description="Helical" evidence="2">
    <location>
        <begin position="283"/>
        <end position="304"/>
    </location>
</feature>
<evidence type="ECO:0008006" key="4">
    <source>
        <dbReference type="Google" id="ProtNLM"/>
    </source>
</evidence>
<feature type="transmembrane region" description="Helical" evidence="2">
    <location>
        <begin position="363"/>
        <end position="384"/>
    </location>
</feature>
<evidence type="ECO:0000256" key="2">
    <source>
        <dbReference type="SAM" id="Phobius"/>
    </source>
</evidence>
<reference evidence="3" key="1">
    <citation type="submission" date="2021-01" db="EMBL/GenBank/DDBJ databases">
        <authorList>
            <person name="Corre E."/>
            <person name="Pelletier E."/>
            <person name="Niang G."/>
            <person name="Scheremetjew M."/>
            <person name="Finn R."/>
            <person name="Kale V."/>
            <person name="Holt S."/>
            <person name="Cochrane G."/>
            <person name="Meng A."/>
            <person name="Brown T."/>
            <person name="Cohen L."/>
        </authorList>
    </citation>
    <scope>NUCLEOTIDE SEQUENCE</scope>
    <source>
        <strain evidence="3">CCMP127</strain>
    </source>
</reference>
<keyword evidence="2" id="KW-0812">Transmembrane</keyword>
<feature type="region of interest" description="Disordered" evidence="1">
    <location>
        <begin position="1"/>
        <end position="26"/>
    </location>
</feature>
<feature type="transmembrane region" description="Helical" evidence="2">
    <location>
        <begin position="200"/>
        <end position="226"/>
    </location>
</feature>
<organism evidence="3">
    <name type="scientific">Amphora coffeiformis</name>
    <dbReference type="NCBI Taxonomy" id="265554"/>
    <lineage>
        <taxon>Eukaryota</taxon>
        <taxon>Sar</taxon>
        <taxon>Stramenopiles</taxon>
        <taxon>Ochrophyta</taxon>
        <taxon>Bacillariophyta</taxon>
        <taxon>Bacillariophyceae</taxon>
        <taxon>Bacillariophycidae</taxon>
        <taxon>Thalassiophysales</taxon>
        <taxon>Catenulaceae</taxon>
        <taxon>Amphora</taxon>
    </lineage>
</organism>
<dbReference type="GO" id="GO:0016020">
    <property type="term" value="C:membrane"/>
    <property type="evidence" value="ECO:0007669"/>
    <property type="project" value="TreeGrafter"/>
</dbReference>
<dbReference type="SUPFAM" id="SSF103481">
    <property type="entry name" value="Multidrug resistance efflux transporter EmrE"/>
    <property type="match status" value="1"/>
</dbReference>
<proteinExistence type="predicted"/>
<keyword evidence="2" id="KW-1133">Transmembrane helix</keyword>
<feature type="transmembrane region" description="Helical" evidence="2">
    <location>
        <begin position="316"/>
        <end position="337"/>
    </location>
</feature>
<feature type="transmembrane region" description="Helical" evidence="2">
    <location>
        <begin position="238"/>
        <end position="263"/>
    </location>
</feature>
<evidence type="ECO:0000313" key="3">
    <source>
        <dbReference type="EMBL" id="CAE0422279.1"/>
    </source>
</evidence>
<feature type="transmembrane region" description="Helical" evidence="2">
    <location>
        <begin position="422"/>
        <end position="440"/>
    </location>
</feature>
<feature type="transmembrane region" description="Helical" evidence="2">
    <location>
        <begin position="391"/>
        <end position="416"/>
    </location>
</feature>
<protein>
    <recommendedName>
        <fullName evidence="4">EamA domain-containing protein</fullName>
    </recommendedName>
</protein>
<gene>
    <name evidence="3" type="ORF">ACOF00016_LOCUS18857</name>
</gene>
<dbReference type="AlphaFoldDB" id="A0A7S3P9M0"/>
<feature type="compositionally biased region" description="Polar residues" evidence="1">
    <location>
        <begin position="1"/>
        <end position="11"/>
    </location>
</feature>